<gene>
    <name evidence="1" type="ORF">PHLCEN_2v5002</name>
</gene>
<dbReference type="EMBL" id="MLYV02000502">
    <property type="protein sequence ID" value="PSR88853.1"/>
    <property type="molecule type" value="Genomic_DNA"/>
</dbReference>
<name>A0A2R6PCS0_9APHY</name>
<dbReference type="AlphaFoldDB" id="A0A2R6PCS0"/>
<evidence type="ECO:0000313" key="1">
    <source>
        <dbReference type="EMBL" id="PSR88853.1"/>
    </source>
</evidence>
<keyword evidence="2" id="KW-1185">Reference proteome</keyword>
<comment type="caution">
    <text evidence="1">The sequence shown here is derived from an EMBL/GenBank/DDBJ whole genome shotgun (WGS) entry which is preliminary data.</text>
</comment>
<dbReference type="Proteomes" id="UP000186601">
    <property type="component" value="Unassembled WGS sequence"/>
</dbReference>
<sequence length="193" mass="21439">MPLSHGQCRTGTTYNSSAFFIRHNLSLQEFLFCGDVEPDSIAVEPRLRDVWRAAAPKIPHTLSTLFVECSYPVGRPDDFLYGHLNPEHLAVELAALGEEVVRARILLAEEDSNPQISQVGARKKQKKNPISAKELRGALQGLRIYIIHCKEDLQNNYDRPISHVIADQVRTLVEAQALGADISAASQGMHISM</sequence>
<evidence type="ECO:0000313" key="2">
    <source>
        <dbReference type="Proteomes" id="UP000186601"/>
    </source>
</evidence>
<reference evidence="1 2" key="1">
    <citation type="submission" date="2018-02" db="EMBL/GenBank/DDBJ databases">
        <title>Genome sequence of the basidiomycete white-rot fungus Phlebia centrifuga.</title>
        <authorList>
            <person name="Granchi Z."/>
            <person name="Peng M."/>
            <person name="de Vries R.P."/>
            <person name="Hilden K."/>
            <person name="Makela M.R."/>
            <person name="Grigoriev I."/>
            <person name="Riley R."/>
        </authorList>
    </citation>
    <scope>NUCLEOTIDE SEQUENCE [LARGE SCALE GENOMIC DNA]</scope>
    <source>
        <strain evidence="1 2">FBCC195</strain>
    </source>
</reference>
<dbReference type="InterPro" id="IPR000396">
    <property type="entry name" value="Pdiesterase2"/>
</dbReference>
<dbReference type="PANTHER" id="PTHR28283:SF1">
    <property type="entry name" value="3',5'-CYCLIC-NUCLEOTIDE PHOSPHODIESTERASE 1"/>
    <property type="match status" value="1"/>
</dbReference>
<dbReference type="GO" id="GO:1902660">
    <property type="term" value="P:negative regulation of glucose mediated signaling pathway"/>
    <property type="evidence" value="ECO:0007669"/>
    <property type="project" value="TreeGrafter"/>
</dbReference>
<dbReference type="GO" id="GO:0006198">
    <property type="term" value="P:cAMP catabolic process"/>
    <property type="evidence" value="ECO:0007669"/>
    <property type="project" value="InterPro"/>
</dbReference>
<dbReference type="Pfam" id="PF02112">
    <property type="entry name" value="PDEase_II"/>
    <property type="match status" value="1"/>
</dbReference>
<dbReference type="GO" id="GO:0047555">
    <property type="term" value="F:3',5'-cyclic-GMP phosphodiesterase activity"/>
    <property type="evidence" value="ECO:0007669"/>
    <property type="project" value="TreeGrafter"/>
</dbReference>
<organism evidence="1 2">
    <name type="scientific">Hermanssonia centrifuga</name>
    <dbReference type="NCBI Taxonomy" id="98765"/>
    <lineage>
        <taxon>Eukaryota</taxon>
        <taxon>Fungi</taxon>
        <taxon>Dikarya</taxon>
        <taxon>Basidiomycota</taxon>
        <taxon>Agaricomycotina</taxon>
        <taxon>Agaricomycetes</taxon>
        <taxon>Polyporales</taxon>
        <taxon>Meruliaceae</taxon>
        <taxon>Hermanssonia</taxon>
    </lineage>
</organism>
<proteinExistence type="predicted"/>
<dbReference type="GO" id="GO:0004115">
    <property type="term" value="F:3',5'-cyclic-AMP phosphodiesterase activity"/>
    <property type="evidence" value="ECO:0007669"/>
    <property type="project" value="InterPro"/>
</dbReference>
<accession>A0A2R6PCS0</accession>
<protein>
    <submittedName>
        <fullName evidence="1">Uncharacterized protein</fullName>
    </submittedName>
</protein>
<dbReference type="PANTHER" id="PTHR28283">
    <property type="entry name" value="3',5'-CYCLIC-NUCLEOTIDE PHOSPHODIESTERASE 1"/>
    <property type="match status" value="1"/>
</dbReference>
<dbReference type="OrthoDB" id="258495at2759"/>
<dbReference type="STRING" id="98765.A0A2R6PCS0"/>